<feature type="domain" description="Glycosyl transferase family 1" evidence="1">
    <location>
        <begin position="188"/>
        <end position="350"/>
    </location>
</feature>
<reference evidence="2 5" key="1">
    <citation type="submission" date="2009-10" db="EMBL/GenBank/DDBJ databases">
        <authorList>
            <consortium name="Los Alamos National Laboratory (LANL)"/>
            <consortium name="National Microbial Pathogen Data Resource (NMPDR)"/>
            <person name="Munk A.C."/>
            <person name="Chertkov O."/>
            <person name="Tapia R."/>
            <person name="Green L."/>
            <person name="Rogers Y."/>
            <person name="Detter J.C."/>
            <person name="Bruce D."/>
            <person name="Brettin T.S."/>
            <person name="Colwell R.R."/>
            <person name="Huq A."/>
            <person name="Grim C.J."/>
            <person name="Hasan N.A."/>
            <person name="Bartels D."/>
            <person name="Vonstein V."/>
        </authorList>
    </citation>
    <scope>NUCLEOTIDE SEQUENCE [LARGE SCALE GENOMIC DNA]</scope>
    <source>
        <strain evidence="2 5">CIP 102891</strain>
    </source>
</reference>
<dbReference type="SUPFAM" id="SSF53756">
    <property type="entry name" value="UDP-Glycosyltransferase/glycogen phosphorylase"/>
    <property type="match status" value="1"/>
</dbReference>
<dbReference type="EMBL" id="ACZV01000003">
    <property type="protein sequence ID" value="EEX95060.1"/>
    <property type="molecule type" value="Genomic_DNA"/>
</dbReference>
<evidence type="ECO:0000313" key="3">
    <source>
        <dbReference type="EMBL" id="EGU52121.1"/>
    </source>
</evidence>
<dbReference type="PATRIC" id="fig|675816.5.peg.1086"/>
<evidence type="ECO:0000259" key="1">
    <source>
        <dbReference type="Pfam" id="PF00534"/>
    </source>
</evidence>
<evidence type="ECO:0000313" key="2">
    <source>
        <dbReference type="EMBL" id="EEX95060.1"/>
    </source>
</evidence>
<evidence type="ECO:0000313" key="5">
    <source>
        <dbReference type="Proteomes" id="UP000003515"/>
    </source>
</evidence>
<sequence>MKNKKIIFHHPLPLNFDAPSGSGIRPVKMYKAFVSLGYDVDLVVGYSKERQESIKIVKAKVEAGEKYQFCYSEASTMPLALTDKDHIPRRPLMDARFFHYLKKKRIRVGVFYRDIYWRFEETVPSSPKNAIKKLLANLFYRVELFIYNLFIDKLFVPSLAMAKYLPLIQEEKFHELNPGSTPKANGANIPGSRLELLYVGGTVGFYNINLLVEVISKHFNDTINLTICTRPADASVLLQKVGSLPHNVKVVSRSGEELETLYQKADCACLYMQPTEYRAFAVPIKLFEYVSFGKPVIASANTWVGDFVREQKLGWTIEYKETELHCFLDELVAQKSSIPELSERIGKKASQYTWYKRCREVETLLGNIK</sequence>
<dbReference type="eggNOG" id="COG0438">
    <property type="taxonomic scope" value="Bacteria"/>
</dbReference>
<reference evidence="3" key="2">
    <citation type="submission" date="2011-08" db="EMBL/GenBank/DDBJ databases">
        <authorList>
            <person name="Hoffman M."/>
            <person name="Strain E.A."/>
            <person name="Brown E."/>
            <person name="Allard M.W."/>
        </authorList>
    </citation>
    <scope>NUCLEOTIDE SEQUENCE</scope>
    <source>
        <strain evidence="3">CIP 102891</strain>
    </source>
</reference>
<dbReference type="RefSeq" id="WP_004410783.1">
    <property type="nucleotide sequence ID" value="NZ_ACZV01000003.1"/>
</dbReference>
<dbReference type="AlphaFoldDB" id="C9QDF8"/>
<proteinExistence type="predicted"/>
<dbReference type="GO" id="GO:0016757">
    <property type="term" value="F:glycosyltransferase activity"/>
    <property type="evidence" value="ECO:0007669"/>
    <property type="project" value="InterPro"/>
</dbReference>
<organism evidence="3 4">
    <name type="scientific">Vibrio orientalis CIP 102891 = ATCC 33934</name>
    <dbReference type="NCBI Taxonomy" id="675816"/>
    <lineage>
        <taxon>Bacteria</taxon>
        <taxon>Pseudomonadati</taxon>
        <taxon>Pseudomonadota</taxon>
        <taxon>Gammaproteobacteria</taxon>
        <taxon>Vibrionales</taxon>
        <taxon>Vibrionaceae</taxon>
        <taxon>Vibrio</taxon>
        <taxon>Vibrio oreintalis group</taxon>
    </lineage>
</organism>
<dbReference type="InterPro" id="IPR001296">
    <property type="entry name" value="Glyco_trans_1"/>
</dbReference>
<dbReference type="EMBL" id="AFWH01000014">
    <property type="protein sequence ID" value="EGU52121.1"/>
    <property type="molecule type" value="Genomic_DNA"/>
</dbReference>
<evidence type="ECO:0000313" key="4">
    <source>
        <dbReference type="Proteomes" id="UP000002817"/>
    </source>
</evidence>
<dbReference type="Proteomes" id="UP000002817">
    <property type="component" value="Unassembled WGS sequence"/>
</dbReference>
<gene>
    <name evidence="2" type="ORF">VIA_000523</name>
    <name evidence="3" type="ORF">VIOR3934_06449</name>
</gene>
<keyword evidence="5" id="KW-1185">Reference proteome</keyword>
<keyword evidence="2" id="KW-0808">Transferase</keyword>
<accession>C9QDF8</accession>
<reference evidence="3 4" key="3">
    <citation type="journal article" date="2012" name="Int. J. Syst. Evol. Microbiol.">
        <title>Vibrio caribbeanicus sp. nov., isolated from the marine sponge Scleritoderma cyanea.</title>
        <authorList>
            <person name="Hoffmann M."/>
            <person name="Monday S.R."/>
            <person name="Allard M.W."/>
            <person name="Strain E.A."/>
            <person name="Whittaker P."/>
            <person name="Naum M."/>
            <person name="McCarthy P.J."/>
            <person name="Lopez J.V."/>
            <person name="Fischer M."/>
            <person name="Brown E.W."/>
        </authorList>
    </citation>
    <scope>NUCLEOTIDE SEQUENCE [LARGE SCALE GENOMIC DNA]</scope>
    <source>
        <strain evidence="3">CIP 102891</strain>
        <strain evidence="4">CIP 102891 / ATCC 33934</strain>
    </source>
</reference>
<dbReference type="Pfam" id="PF00534">
    <property type="entry name" value="Glycos_transf_1"/>
    <property type="match status" value="1"/>
</dbReference>
<protein>
    <submittedName>
        <fullName evidence="2">Glycosyl transferase</fullName>
    </submittedName>
</protein>
<name>C9QDF8_VIBOR</name>
<dbReference type="STRING" id="675816.VIA_000523"/>
<comment type="caution">
    <text evidence="3">The sequence shown here is derived from an EMBL/GenBank/DDBJ whole genome shotgun (WGS) entry which is preliminary data.</text>
</comment>
<dbReference type="OrthoDB" id="9815351at2"/>
<dbReference type="Gene3D" id="3.40.50.2000">
    <property type="entry name" value="Glycogen Phosphorylase B"/>
    <property type="match status" value="1"/>
</dbReference>
<dbReference type="Proteomes" id="UP000003515">
    <property type="component" value="Unassembled WGS sequence"/>
</dbReference>